<keyword evidence="5" id="KW-1185">Reference proteome</keyword>
<protein>
    <recommendedName>
        <fullName evidence="3">Protein phosphatase 1 regulatory subunit 21 N-terminal domain-containing protein</fullName>
    </recommendedName>
</protein>
<feature type="non-terminal residue" evidence="4">
    <location>
        <position position="358"/>
    </location>
</feature>
<dbReference type="SMART" id="SM01254">
    <property type="entry name" value="KLRAQ"/>
    <property type="match status" value="1"/>
</dbReference>
<reference evidence="4" key="1">
    <citation type="submission" date="2021-03" db="EMBL/GenBank/DDBJ databases">
        <authorList>
            <person name="Tran Van P."/>
        </authorList>
    </citation>
    <scope>NUCLEOTIDE SEQUENCE</scope>
</reference>
<keyword evidence="1" id="KW-0175">Coiled coil</keyword>
<dbReference type="InterPro" id="IPR019343">
    <property type="entry name" value="PPP1R21_N"/>
</dbReference>
<accession>A0ABN7NWI0</accession>
<feature type="region of interest" description="Disordered" evidence="2">
    <location>
        <begin position="28"/>
        <end position="54"/>
    </location>
</feature>
<dbReference type="EMBL" id="CAJPIN010011458">
    <property type="protein sequence ID" value="CAG2060129.1"/>
    <property type="molecule type" value="Genomic_DNA"/>
</dbReference>
<evidence type="ECO:0000256" key="2">
    <source>
        <dbReference type="SAM" id="MobiDB-lite"/>
    </source>
</evidence>
<gene>
    <name evidence="4" type="ORF">TPAB3V08_LOCUS7087</name>
</gene>
<feature type="region of interest" description="Disordered" evidence="2">
    <location>
        <begin position="69"/>
        <end position="101"/>
    </location>
</feature>
<dbReference type="PANTHER" id="PTHR21448:SF0">
    <property type="entry name" value="PROTEIN PHOSPHATASE 1 REGULATORY SUBUNIT 21"/>
    <property type="match status" value="1"/>
</dbReference>
<evidence type="ECO:0000313" key="5">
    <source>
        <dbReference type="Proteomes" id="UP001153148"/>
    </source>
</evidence>
<organism evidence="4 5">
    <name type="scientific">Timema podura</name>
    <name type="common">Walking stick</name>
    <dbReference type="NCBI Taxonomy" id="61482"/>
    <lineage>
        <taxon>Eukaryota</taxon>
        <taxon>Metazoa</taxon>
        <taxon>Ecdysozoa</taxon>
        <taxon>Arthropoda</taxon>
        <taxon>Hexapoda</taxon>
        <taxon>Insecta</taxon>
        <taxon>Pterygota</taxon>
        <taxon>Neoptera</taxon>
        <taxon>Polyneoptera</taxon>
        <taxon>Phasmatodea</taxon>
        <taxon>Timematodea</taxon>
        <taxon>Timematoidea</taxon>
        <taxon>Timematidae</taxon>
        <taxon>Timema</taxon>
    </lineage>
</organism>
<dbReference type="InterPro" id="IPR040024">
    <property type="entry name" value="PPP1R21"/>
</dbReference>
<evidence type="ECO:0000259" key="3">
    <source>
        <dbReference type="SMART" id="SM01254"/>
    </source>
</evidence>
<sequence>MPAVITDVLGRNMYRVIFKEGLGKTRHIDQPRKRYEGTSQSENASERPISQVNPAIYQDKDLVTHQRARPVQQPLLTPQAREDYEQQSVEDPQPQEHQPTALIDNTGQQPAALMDNTGQQPATPESWPLLRPRRQLHTPVYLGDYVSISRRGGIPTASQENLKAPGIKPETSGSVASFDFTIMDTSSDLQTKYQKIASEYSKIRAQMAVLKTAVLEERSQNAELKDFVKSKDQGLRKAEQEMDSLNFRNQQLAKRVAFLQDELDAMQVKSKKGKSRGSSINNHEAEQANHVLDEEFRNKIEENARLLSLIQDKDMAHEQEVAALMQRLKRLEHEQQQQEQISQASEEKLKVRTVKKKI</sequence>
<dbReference type="PANTHER" id="PTHR21448">
    <property type="entry name" value="SMOOTH MUSCLE MYOSIN HEAVY CHAIN-RELATED"/>
    <property type="match status" value="1"/>
</dbReference>
<evidence type="ECO:0000313" key="4">
    <source>
        <dbReference type="EMBL" id="CAG2060129.1"/>
    </source>
</evidence>
<feature type="coiled-coil region" evidence="1">
    <location>
        <begin position="314"/>
        <end position="348"/>
    </location>
</feature>
<comment type="caution">
    <text evidence="4">The sequence shown here is derived from an EMBL/GenBank/DDBJ whole genome shotgun (WGS) entry which is preliminary data.</text>
</comment>
<feature type="coiled-coil region" evidence="1">
    <location>
        <begin position="235"/>
        <end position="269"/>
    </location>
</feature>
<feature type="domain" description="Protein phosphatase 1 regulatory subunit 21 N-terminal" evidence="3">
    <location>
        <begin position="194"/>
        <end position="296"/>
    </location>
</feature>
<feature type="compositionally biased region" description="Polar residues" evidence="2">
    <location>
        <begin position="37"/>
        <end position="53"/>
    </location>
</feature>
<evidence type="ECO:0000256" key="1">
    <source>
        <dbReference type="SAM" id="Coils"/>
    </source>
</evidence>
<name>A0ABN7NWI0_TIMPD</name>
<proteinExistence type="predicted"/>
<feature type="compositionally biased region" description="Polar residues" evidence="2">
    <location>
        <begin position="86"/>
        <end position="101"/>
    </location>
</feature>
<dbReference type="Proteomes" id="UP001153148">
    <property type="component" value="Unassembled WGS sequence"/>
</dbReference>
<dbReference type="Pfam" id="PF10205">
    <property type="entry name" value="KLRAQ"/>
    <property type="match status" value="1"/>
</dbReference>